<feature type="binding site" evidence="12">
    <location>
        <position position="170"/>
    </location>
    <ligand>
        <name>(2R)-2-phosphoglycerate</name>
        <dbReference type="ChEBI" id="CHEBI:58289"/>
    </ligand>
</feature>
<dbReference type="Gene3D" id="3.30.390.10">
    <property type="entry name" value="Enolase-like, N-terminal domain"/>
    <property type="match status" value="1"/>
</dbReference>
<evidence type="ECO:0000256" key="1">
    <source>
        <dbReference type="ARBA" id="ARBA00005031"/>
    </source>
</evidence>
<dbReference type="SUPFAM" id="SSF51604">
    <property type="entry name" value="Enolase C-terminal domain-like"/>
    <property type="match status" value="1"/>
</dbReference>
<comment type="similarity">
    <text evidence="2 12">Belongs to the enolase family.</text>
</comment>
<evidence type="ECO:0000256" key="15">
    <source>
        <dbReference type="PIRSR" id="PIRSR001400-3"/>
    </source>
</evidence>
<dbReference type="PROSITE" id="PS00164">
    <property type="entry name" value="ENOLASE"/>
    <property type="match status" value="1"/>
</dbReference>
<evidence type="ECO:0000313" key="19">
    <source>
        <dbReference type="Proteomes" id="UP000606720"/>
    </source>
</evidence>
<dbReference type="GO" id="GO:0005576">
    <property type="term" value="C:extracellular region"/>
    <property type="evidence" value="ECO:0007669"/>
    <property type="project" value="UniProtKB-SubCell"/>
</dbReference>
<comment type="caution">
    <text evidence="18">The sequence shown here is derived from an EMBL/GenBank/DDBJ whole genome shotgun (WGS) entry which is preliminary data.</text>
</comment>
<dbReference type="InterPro" id="IPR036849">
    <property type="entry name" value="Enolase-like_C_sf"/>
</dbReference>
<feature type="binding site" evidence="12">
    <location>
        <position position="413"/>
    </location>
    <ligand>
        <name>(2R)-2-phosphoglycerate</name>
        <dbReference type="ChEBI" id="CHEBI:58289"/>
    </ligand>
</feature>
<evidence type="ECO:0000256" key="5">
    <source>
        <dbReference type="ARBA" id="ARBA00022490"/>
    </source>
</evidence>
<evidence type="ECO:0000256" key="8">
    <source>
        <dbReference type="ARBA" id="ARBA00022842"/>
    </source>
</evidence>
<evidence type="ECO:0000256" key="4">
    <source>
        <dbReference type="ARBA" id="ARBA00017068"/>
    </source>
</evidence>
<dbReference type="SUPFAM" id="SSF54826">
    <property type="entry name" value="Enolase N-terminal domain-like"/>
    <property type="match status" value="1"/>
</dbReference>
<accession>A0A923LPQ5</accession>
<evidence type="ECO:0000256" key="11">
    <source>
        <dbReference type="ARBA" id="ARBA00048951"/>
    </source>
</evidence>
<feature type="domain" description="Enolase C-terminal TIM barrel" evidence="16">
    <location>
        <begin position="146"/>
        <end position="450"/>
    </location>
</feature>
<evidence type="ECO:0000256" key="10">
    <source>
        <dbReference type="ARBA" id="ARBA00023239"/>
    </source>
</evidence>
<evidence type="ECO:0000256" key="14">
    <source>
        <dbReference type="PIRSR" id="PIRSR001400-2"/>
    </source>
</evidence>
<dbReference type="InterPro" id="IPR020809">
    <property type="entry name" value="Enolase_CS"/>
</dbReference>
<feature type="binding site" evidence="12 15">
    <location>
        <position position="337"/>
    </location>
    <ligand>
        <name>Mg(2+)</name>
        <dbReference type="ChEBI" id="CHEBI:18420"/>
    </ligand>
</feature>
<protein>
    <recommendedName>
        <fullName evidence="4 12">Enolase</fullName>
        <ecNumber evidence="3 12">4.2.1.11</ecNumber>
    </recommendedName>
    <alternativeName>
        <fullName evidence="12">2-phospho-D-glycerate hydro-lyase</fullName>
    </alternativeName>
    <alternativeName>
        <fullName evidence="12">2-phosphoglycerate dehydratase</fullName>
    </alternativeName>
</protein>
<dbReference type="GO" id="GO:0000015">
    <property type="term" value="C:phosphopyruvate hydratase complex"/>
    <property type="evidence" value="ECO:0007669"/>
    <property type="project" value="InterPro"/>
</dbReference>
<evidence type="ECO:0000256" key="7">
    <source>
        <dbReference type="ARBA" id="ARBA00022723"/>
    </source>
</evidence>
<dbReference type="PANTHER" id="PTHR11902:SF1">
    <property type="entry name" value="ENOLASE"/>
    <property type="match status" value="1"/>
</dbReference>
<dbReference type="Pfam" id="PF03952">
    <property type="entry name" value="Enolase_N"/>
    <property type="match status" value="1"/>
</dbReference>
<comment type="function">
    <text evidence="12">Catalyzes the reversible conversion of 2-phosphoglycerate (2-PG) into phosphoenolpyruvate (PEP). It is essential for the degradation of carbohydrates via glycolysis.</text>
</comment>
<feature type="binding site" evidence="12 15">
    <location>
        <position position="310"/>
    </location>
    <ligand>
        <name>Mg(2+)</name>
        <dbReference type="ChEBI" id="CHEBI:18420"/>
    </ligand>
</feature>
<feature type="binding site" evidence="12">
    <location>
        <position position="391"/>
    </location>
    <ligand>
        <name>(2R)-2-phosphoglycerate</name>
        <dbReference type="ChEBI" id="CHEBI:58289"/>
    </ligand>
</feature>
<evidence type="ECO:0000313" key="18">
    <source>
        <dbReference type="EMBL" id="MBC5714090.1"/>
    </source>
</evidence>
<keyword evidence="6 12" id="KW-0964">Secreted</keyword>
<dbReference type="Pfam" id="PF00113">
    <property type="entry name" value="Enolase_C"/>
    <property type="match status" value="1"/>
</dbReference>
<keyword evidence="5 12" id="KW-0963">Cytoplasm</keyword>
<comment type="catalytic activity">
    <reaction evidence="11">
        <text>(2R)-2-phosphoglycerate = phosphoenolpyruvate + H2O</text>
        <dbReference type="Rhea" id="RHEA:10164"/>
        <dbReference type="ChEBI" id="CHEBI:15377"/>
        <dbReference type="ChEBI" id="CHEBI:58289"/>
        <dbReference type="ChEBI" id="CHEBI:58702"/>
        <dbReference type="EC" id="4.2.1.11"/>
    </reaction>
    <physiologicalReaction direction="left-to-right" evidence="11">
        <dbReference type="Rhea" id="RHEA:10165"/>
    </physiologicalReaction>
</comment>
<dbReference type="FunFam" id="3.30.390.10:FF:000001">
    <property type="entry name" value="Enolase"/>
    <property type="match status" value="1"/>
</dbReference>
<dbReference type="SMART" id="SM01192">
    <property type="entry name" value="Enolase_C"/>
    <property type="match status" value="1"/>
</dbReference>
<dbReference type="InterPro" id="IPR020811">
    <property type="entry name" value="Enolase_N"/>
</dbReference>
<name>A0A923LPQ5_9FIRM</name>
<keyword evidence="9 12" id="KW-0324">Glycolysis</keyword>
<dbReference type="PANTHER" id="PTHR11902">
    <property type="entry name" value="ENOLASE"/>
    <property type="match status" value="1"/>
</dbReference>
<proteinExistence type="inferred from homology"/>
<dbReference type="InterPro" id="IPR020810">
    <property type="entry name" value="Enolase_C"/>
</dbReference>
<evidence type="ECO:0000256" key="13">
    <source>
        <dbReference type="PIRSR" id="PIRSR001400-1"/>
    </source>
</evidence>
<dbReference type="AlphaFoldDB" id="A0A923LPQ5"/>
<feature type="binding site" evidence="12">
    <location>
        <position position="392"/>
    </location>
    <ligand>
        <name>(2R)-2-phosphoglycerate</name>
        <dbReference type="ChEBI" id="CHEBI:58289"/>
    </ligand>
</feature>
<feature type="binding site" evidence="14">
    <location>
        <position position="310"/>
    </location>
    <ligand>
        <name>substrate</name>
    </ligand>
</feature>
<evidence type="ECO:0000259" key="16">
    <source>
        <dbReference type="SMART" id="SM01192"/>
    </source>
</evidence>
<dbReference type="InterPro" id="IPR029017">
    <property type="entry name" value="Enolase-like_N"/>
</dbReference>
<feature type="binding site" evidence="12 15">
    <location>
        <position position="249"/>
    </location>
    <ligand>
        <name>Mg(2+)</name>
        <dbReference type="ChEBI" id="CHEBI:18420"/>
    </ligand>
</feature>
<dbReference type="SFLD" id="SFLDF00002">
    <property type="entry name" value="enolase"/>
    <property type="match status" value="1"/>
</dbReference>
<evidence type="ECO:0000256" key="9">
    <source>
        <dbReference type="ARBA" id="ARBA00023152"/>
    </source>
</evidence>
<dbReference type="EC" id="4.2.1.11" evidence="3 12"/>
<dbReference type="SFLD" id="SFLDG00178">
    <property type="entry name" value="enolase"/>
    <property type="match status" value="1"/>
</dbReference>
<feature type="binding site" evidence="12">
    <location>
        <position position="362"/>
    </location>
    <ligand>
        <name>(2R)-2-phosphoglycerate</name>
        <dbReference type="ChEBI" id="CHEBI:58289"/>
    </ligand>
</feature>
<sequence length="450" mass="49371">MKAYLEIVEVYGREIMDSRGNPTVETEVVVKSHETGQTVVGRASVPSGASTGKYEAVELRDGDKRYGGAGVKKAVSHINDKIAKELIGKNALNQKKIDERLIELDGTENKKRLGANAILGVSLAVAKASAKALNLPLYRYLGGVYAHRLPVPMMNILNGGKHAKNTVDFQEFMIMPAGAATFKEALRMGSEVYHALKKLLEQDKKSTAVGDEGGFAPDLEDAFEVFEYLTKAVKEAGYECGKDIVFAMDAAASELYDKETGMYYFEGESEILRRHQMGTDKQESIVMRTSDDMIGLYENLCSKYPIFSIEDGLNEEDWEGFAKLTQRLGSKVQLVGDDLFVTNTGRLKQGIRLGCANSILIKLNQIGTLTETMEAVETAKCAGYTAVISHRSGETEDTTIADLAVALNCGQIKTGAPCRMDRVAKYNQLLRIEEELATGYSLQGIRIDKK</sequence>
<keyword evidence="8 12" id="KW-0460">Magnesium</keyword>
<feature type="binding site" evidence="14">
    <location>
        <position position="162"/>
    </location>
    <ligand>
        <name>substrate</name>
    </ligand>
</feature>
<dbReference type="GO" id="GO:0000287">
    <property type="term" value="F:magnesium ion binding"/>
    <property type="evidence" value="ECO:0007669"/>
    <property type="project" value="UniProtKB-UniRule"/>
</dbReference>
<dbReference type="SFLD" id="SFLDS00001">
    <property type="entry name" value="Enolase"/>
    <property type="match status" value="1"/>
</dbReference>
<feature type="active site" description="Proton acceptor" evidence="12 13">
    <location>
        <position position="362"/>
    </location>
</feature>
<dbReference type="SMART" id="SM01193">
    <property type="entry name" value="Enolase_N"/>
    <property type="match status" value="1"/>
</dbReference>
<comment type="subcellular location">
    <subcellularLocation>
        <location evidence="12">Cytoplasm</location>
    </subcellularLocation>
    <subcellularLocation>
        <location evidence="12">Secreted</location>
    </subcellularLocation>
    <subcellularLocation>
        <location evidence="12">Cell surface</location>
    </subcellularLocation>
    <text evidence="12">Fractions of enolase are present in both the cytoplasm and on the cell surface.</text>
</comment>
<evidence type="ECO:0000256" key="6">
    <source>
        <dbReference type="ARBA" id="ARBA00022525"/>
    </source>
</evidence>
<evidence type="ECO:0000256" key="3">
    <source>
        <dbReference type="ARBA" id="ARBA00012058"/>
    </source>
</evidence>
<feature type="binding site" evidence="14">
    <location>
        <position position="337"/>
    </location>
    <ligand>
        <name>substrate</name>
    </ligand>
</feature>
<evidence type="ECO:0000256" key="12">
    <source>
        <dbReference type="HAMAP-Rule" id="MF_00318"/>
    </source>
</evidence>
<dbReference type="Proteomes" id="UP000606720">
    <property type="component" value="Unassembled WGS sequence"/>
</dbReference>
<feature type="binding site" evidence="14">
    <location>
        <begin position="389"/>
        <end position="392"/>
    </location>
    <ligand>
        <name>substrate</name>
    </ligand>
</feature>
<dbReference type="CDD" id="cd03313">
    <property type="entry name" value="enolase"/>
    <property type="match status" value="1"/>
</dbReference>
<comment type="pathway">
    <text evidence="1 12">Carbohydrate degradation; glycolysis; pyruvate from D-glyceraldehyde 3-phosphate: step 4/5.</text>
</comment>
<dbReference type="NCBIfam" id="TIGR01060">
    <property type="entry name" value="eno"/>
    <property type="match status" value="1"/>
</dbReference>
<dbReference type="PRINTS" id="PR00148">
    <property type="entry name" value="ENOLASE"/>
</dbReference>
<reference evidence="18" key="1">
    <citation type="submission" date="2020-08" db="EMBL/GenBank/DDBJ databases">
        <title>Genome public.</title>
        <authorList>
            <person name="Liu C."/>
            <person name="Sun Q."/>
        </authorList>
    </citation>
    <scope>NUCLEOTIDE SEQUENCE</scope>
    <source>
        <strain evidence="18">BX1005</strain>
    </source>
</reference>
<keyword evidence="19" id="KW-1185">Reference proteome</keyword>
<comment type="cofactor">
    <cofactor evidence="15">
        <name>Mg(2+)</name>
        <dbReference type="ChEBI" id="CHEBI:18420"/>
    </cofactor>
    <text evidence="15">Mg(2+) is required for catalysis and for stabilizing the dimer.</text>
</comment>
<dbReference type="EMBL" id="JACOPH010000005">
    <property type="protein sequence ID" value="MBC5714090.1"/>
    <property type="molecule type" value="Genomic_DNA"/>
</dbReference>
<gene>
    <name evidence="12 18" type="primary">eno</name>
    <name evidence="18" type="ORF">H8S17_07700</name>
</gene>
<keyword evidence="7 12" id="KW-0479">Metal-binding</keyword>
<organism evidence="18 19">
    <name type="scientific">Roseburia zhanii</name>
    <dbReference type="NCBI Taxonomy" id="2763064"/>
    <lineage>
        <taxon>Bacteria</taxon>
        <taxon>Bacillati</taxon>
        <taxon>Bacillota</taxon>
        <taxon>Clostridia</taxon>
        <taxon>Lachnospirales</taxon>
        <taxon>Lachnospiraceae</taxon>
        <taxon>Roseburia</taxon>
    </lineage>
</organism>
<dbReference type="InterPro" id="IPR000941">
    <property type="entry name" value="Enolase"/>
</dbReference>
<evidence type="ECO:0000259" key="17">
    <source>
        <dbReference type="SMART" id="SM01193"/>
    </source>
</evidence>
<dbReference type="PIRSF" id="PIRSF001400">
    <property type="entry name" value="Enolase"/>
    <property type="match status" value="1"/>
</dbReference>
<dbReference type="GO" id="GO:0004634">
    <property type="term" value="F:phosphopyruvate hydratase activity"/>
    <property type="evidence" value="ECO:0007669"/>
    <property type="project" value="UniProtKB-UniRule"/>
</dbReference>
<feature type="domain" description="Enolase N-terminal" evidence="17">
    <location>
        <begin position="7"/>
        <end position="141"/>
    </location>
</feature>
<keyword evidence="10 12" id="KW-0456">Lyase</keyword>
<feature type="active site" description="Proton donor" evidence="12 13">
    <location>
        <position position="212"/>
    </location>
</feature>
<evidence type="ECO:0000256" key="2">
    <source>
        <dbReference type="ARBA" id="ARBA00009604"/>
    </source>
</evidence>
<feature type="binding site" evidence="14">
    <location>
        <position position="171"/>
    </location>
    <ligand>
        <name>substrate</name>
    </ligand>
</feature>
<dbReference type="GO" id="GO:0009986">
    <property type="term" value="C:cell surface"/>
    <property type="evidence" value="ECO:0007669"/>
    <property type="project" value="UniProtKB-SubCell"/>
</dbReference>
<dbReference type="Gene3D" id="3.20.20.120">
    <property type="entry name" value="Enolase-like C-terminal domain"/>
    <property type="match status" value="1"/>
</dbReference>
<comment type="cofactor">
    <cofactor evidence="12">
        <name>Mg(2+)</name>
        <dbReference type="ChEBI" id="CHEBI:18420"/>
    </cofactor>
    <text evidence="12">Binds a second Mg(2+) ion via substrate during catalysis.</text>
</comment>
<dbReference type="RefSeq" id="WP_186866848.1">
    <property type="nucleotide sequence ID" value="NZ_JACOPH010000005.1"/>
</dbReference>
<dbReference type="HAMAP" id="MF_00318">
    <property type="entry name" value="Enolase"/>
    <property type="match status" value="1"/>
</dbReference>
<dbReference type="GO" id="GO:0006096">
    <property type="term" value="P:glycolytic process"/>
    <property type="evidence" value="ECO:0007669"/>
    <property type="project" value="UniProtKB-UniRule"/>
</dbReference>
<feature type="binding site" evidence="14">
    <location>
        <position position="413"/>
    </location>
    <ligand>
        <name>substrate</name>
    </ligand>
</feature>